<protein>
    <recommendedName>
        <fullName evidence="3">4-vinyl reductase 4VR domain-containing protein</fullName>
    </recommendedName>
</protein>
<evidence type="ECO:0000313" key="1">
    <source>
        <dbReference type="EMBL" id="QSQ27983.1"/>
    </source>
</evidence>
<dbReference type="Proteomes" id="UP000662747">
    <property type="component" value="Chromosome"/>
</dbReference>
<proteinExistence type="predicted"/>
<sequence>MGHVGYQPVDGKNEIHLVCDDMYPCRFNIGLIRGMAQRFQPQAELTHDPQKCRLKGAATCTYVVTW</sequence>
<evidence type="ECO:0000313" key="2">
    <source>
        <dbReference type="Proteomes" id="UP000662747"/>
    </source>
</evidence>
<reference evidence="1 2" key="1">
    <citation type="submission" date="2021-02" db="EMBL/GenBank/DDBJ databases">
        <title>De Novo genome assembly of isolated myxobacteria.</title>
        <authorList>
            <person name="Stevens D.C."/>
        </authorList>
    </citation>
    <scope>NUCLEOTIDE SEQUENCE [LARGE SCALE GENOMIC DNA]</scope>
    <source>
        <strain evidence="2">SCPEA02</strain>
    </source>
</reference>
<organism evidence="1 2">
    <name type="scientific">Pyxidicoccus parkwayensis</name>
    <dbReference type="NCBI Taxonomy" id="2813578"/>
    <lineage>
        <taxon>Bacteria</taxon>
        <taxon>Pseudomonadati</taxon>
        <taxon>Myxococcota</taxon>
        <taxon>Myxococcia</taxon>
        <taxon>Myxococcales</taxon>
        <taxon>Cystobacterineae</taxon>
        <taxon>Myxococcaceae</taxon>
        <taxon>Pyxidicoccus</taxon>
    </lineage>
</organism>
<accession>A0ABX7PBQ6</accession>
<keyword evidence="2" id="KW-1185">Reference proteome</keyword>
<evidence type="ECO:0008006" key="3">
    <source>
        <dbReference type="Google" id="ProtNLM"/>
    </source>
</evidence>
<name>A0ABX7PBQ6_9BACT</name>
<dbReference type="EMBL" id="CP071090">
    <property type="protein sequence ID" value="QSQ27983.1"/>
    <property type="molecule type" value="Genomic_DNA"/>
</dbReference>
<gene>
    <name evidence="1" type="ORF">JY651_04390</name>
</gene>